<reference evidence="2" key="1">
    <citation type="submission" date="2014-09" db="EMBL/GenBank/DDBJ databases">
        <authorList>
            <person name="Magalhaes I.L.F."/>
            <person name="Oliveira U."/>
            <person name="Santos F.R."/>
            <person name="Vidigal T.H.D.A."/>
            <person name="Brescovit A.D."/>
            <person name="Santos A.J."/>
        </authorList>
    </citation>
    <scope>NUCLEOTIDE SEQUENCE</scope>
    <source>
        <tissue evidence="2">Shoot tissue taken approximately 20 cm above the soil surface</tissue>
    </source>
</reference>
<proteinExistence type="predicted"/>
<sequence>MLLCFISVDPMEPQPPVPAHLFVSSTSVGSHAPAPKTKSHLPLHTSPGWEGPRKVHTGDGHPAASDRDRTAVPYPIIGPVQAVCLTALVFSDITGPYVCCKVSISP</sequence>
<accession>A0A0A8YFW1</accession>
<evidence type="ECO:0000256" key="1">
    <source>
        <dbReference type="SAM" id="MobiDB-lite"/>
    </source>
</evidence>
<feature type="compositionally biased region" description="Basic and acidic residues" evidence="1">
    <location>
        <begin position="51"/>
        <end position="68"/>
    </location>
</feature>
<evidence type="ECO:0000313" key="2">
    <source>
        <dbReference type="EMBL" id="JAD25144.1"/>
    </source>
</evidence>
<organism evidence="2">
    <name type="scientific">Arundo donax</name>
    <name type="common">Giant reed</name>
    <name type="synonym">Donax arundinaceus</name>
    <dbReference type="NCBI Taxonomy" id="35708"/>
    <lineage>
        <taxon>Eukaryota</taxon>
        <taxon>Viridiplantae</taxon>
        <taxon>Streptophyta</taxon>
        <taxon>Embryophyta</taxon>
        <taxon>Tracheophyta</taxon>
        <taxon>Spermatophyta</taxon>
        <taxon>Magnoliopsida</taxon>
        <taxon>Liliopsida</taxon>
        <taxon>Poales</taxon>
        <taxon>Poaceae</taxon>
        <taxon>PACMAD clade</taxon>
        <taxon>Arundinoideae</taxon>
        <taxon>Arundineae</taxon>
        <taxon>Arundo</taxon>
    </lineage>
</organism>
<reference evidence="2" key="2">
    <citation type="journal article" date="2015" name="Data Brief">
        <title>Shoot transcriptome of the giant reed, Arundo donax.</title>
        <authorList>
            <person name="Barrero R.A."/>
            <person name="Guerrero F.D."/>
            <person name="Moolhuijzen P."/>
            <person name="Goolsby J.A."/>
            <person name="Tidwell J."/>
            <person name="Bellgard S.E."/>
            <person name="Bellgard M.I."/>
        </authorList>
    </citation>
    <scope>NUCLEOTIDE SEQUENCE</scope>
    <source>
        <tissue evidence="2">Shoot tissue taken approximately 20 cm above the soil surface</tissue>
    </source>
</reference>
<name>A0A0A8YFW1_ARUDO</name>
<dbReference type="EMBL" id="GBRH01272751">
    <property type="protein sequence ID" value="JAD25144.1"/>
    <property type="molecule type" value="Transcribed_RNA"/>
</dbReference>
<protein>
    <submittedName>
        <fullName evidence="2">Uncharacterized protein</fullName>
    </submittedName>
</protein>
<dbReference type="AlphaFoldDB" id="A0A0A8YFW1"/>
<feature type="region of interest" description="Disordered" evidence="1">
    <location>
        <begin position="28"/>
        <end position="68"/>
    </location>
</feature>